<dbReference type="Gene3D" id="2.70.70.10">
    <property type="entry name" value="Glucose Permease (Domain IIA)"/>
    <property type="match status" value="1"/>
</dbReference>
<dbReference type="Proteomes" id="UP001256827">
    <property type="component" value="Chromosome"/>
</dbReference>
<dbReference type="SUPFAM" id="SSF53955">
    <property type="entry name" value="Lysozyme-like"/>
    <property type="match status" value="1"/>
</dbReference>
<dbReference type="InterPro" id="IPR023346">
    <property type="entry name" value="Lysozyme-like_dom_sf"/>
</dbReference>
<dbReference type="EMBL" id="CP134050">
    <property type="protein sequence ID" value="WNC13978.1"/>
    <property type="molecule type" value="Genomic_DNA"/>
</dbReference>
<dbReference type="SUPFAM" id="SSF51261">
    <property type="entry name" value="Duplicated hybrid motif"/>
    <property type="match status" value="1"/>
</dbReference>
<keyword evidence="5" id="KW-1185">Reference proteome</keyword>
<dbReference type="InterPro" id="IPR050570">
    <property type="entry name" value="Cell_wall_metabolism_enzyme"/>
</dbReference>
<gene>
    <name evidence="4" type="ORF">RGB73_25380</name>
</gene>
<keyword evidence="1 2" id="KW-0732">Signal</keyword>
<sequence>MRVFRLIIQISLCVAAAIMPLESVAAADSSATAAGADRLMKARLELFQRMESLYGIPWTYLAAVDQYERTMKIRRKKGTEASSSRLTSIDIPPERWGGMWNPDTEDTNPASIAFFNGMGIDGDSDGIADRHNDIDVLASVIRYLSAYGYSSDDWGIGLWSYYQRDRSVKTIKQFAKVYDKYQHLNLEQRHFPIPPRYTYSYRSTWGASRGWGGHRIHEGTDIFASYGTPVLSTAYGVIEVIGWNRYGGWRIGMRDMGNVYHYFAHLSSFKKGLKPGDIVEPGQVIGYVGSSGYGKPGTAGKFPPHLHYGMYRETGGADWAFDPYPYLRRWERQSRKR</sequence>
<proteinExistence type="predicted"/>
<reference evidence="4 5" key="1">
    <citation type="submission" date="2023-09" db="EMBL/GenBank/DDBJ databases">
        <title>Complete Genome and Methylome dissection of Bacillus brevis NEB573 original source of BbsI restriction endonuclease.</title>
        <authorList>
            <person name="Fomenkov A."/>
            <person name="Roberts R.D."/>
        </authorList>
    </citation>
    <scope>NUCLEOTIDE SEQUENCE [LARGE SCALE GENOMIC DNA]</scope>
    <source>
        <strain evidence="4 5">NEB573</strain>
    </source>
</reference>
<organism evidence="4 5">
    <name type="scientific">Brevibacillus brevis</name>
    <name type="common">Bacillus brevis</name>
    <dbReference type="NCBI Taxonomy" id="1393"/>
    <lineage>
        <taxon>Bacteria</taxon>
        <taxon>Bacillati</taxon>
        <taxon>Bacillota</taxon>
        <taxon>Bacilli</taxon>
        <taxon>Bacillales</taxon>
        <taxon>Paenibacillaceae</taxon>
        <taxon>Brevibacillus</taxon>
    </lineage>
</organism>
<evidence type="ECO:0000313" key="5">
    <source>
        <dbReference type="Proteomes" id="UP001256827"/>
    </source>
</evidence>
<dbReference type="PANTHER" id="PTHR21666:SF289">
    <property type="entry name" value="L-ALA--D-GLU ENDOPEPTIDASE"/>
    <property type="match status" value="1"/>
</dbReference>
<feature type="signal peptide" evidence="2">
    <location>
        <begin position="1"/>
        <end position="25"/>
    </location>
</feature>
<dbReference type="PANTHER" id="PTHR21666">
    <property type="entry name" value="PEPTIDASE-RELATED"/>
    <property type="match status" value="1"/>
</dbReference>
<dbReference type="RefSeq" id="WP_310765784.1">
    <property type="nucleotide sequence ID" value="NZ_CP134050.1"/>
</dbReference>
<feature type="chain" id="PRO_5046409111" evidence="2">
    <location>
        <begin position="26"/>
        <end position="337"/>
    </location>
</feature>
<protein>
    <submittedName>
        <fullName evidence="4">M23 family metallopeptidase</fullName>
    </submittedName>
</protein>
<evidence type="ECO:0000256" key="1">
    <source>
        <dbReference type="ARBA" id="ARBA00022729"/>
    </source>
</evidence>
<evidence type="ECO:0000259" key="3">
    <source>
        <dbReference type="Pfam" id="PF01551"/>
    </source>
</evidence>
<dbReference type="Pfam" id="PF01551">
    <property type="entry name" value="Peptidase_M23"/>
    <property type="match status" value="1"/>
</dbReference>
<feature type="domain" description="M23ase beta-sheet core" evidence="3">
    <location>
        <begin position="216"/>
        <end position="313"/>
    </location>
</feature>
<dbReference type="InterPro" id="IPR016047">
    <property type="entry name" value="M23ase_b-sheet_dom"/>
</dbReference>
<dbReference type="InterPro" id="IPR011055">
    <property type="entry name" value="Dup_hybrid_motif"/>
</dbReference>
<accession>A0ABY9T6E6</accession>
<dbReference type="CDD" id="cd12797">
    <property type="entry name" value="M23_peptidase"/>
    <property type="match status" value="1"/>
</dbReference>
<evidence type="ECO:0000313" key="4">
    <source>
        <dbReference type="EMBL" id="WNC13978.1"/>
    </source>
</evidence>
<evidence type="ECO:0000256" key="2">
    <source>
        <dbReference type="SAM" id="SignalP"/>
    </source>
</evidence>
<name>A0ABY9T6E6_BREBE</name>